<reference evidence="4 5" key="1">
    <citation type="submission" date="2021-04" db="EMBL/GenBank/DDBJ databases">
        <authorList>
            <person name="Pira H."/>
            <person name="Risdian C."/>
            <person name="Wink J."/>
        </authorList>
    </citation>
    <scope>NUCLEOTIDE SEQUENCE [LARGE SCALE GENOMIC DNA]</scope>
    <source>
        <strain evidence="4 5">WHA3</strain>
    </source>
</reference>
<keyword evidence="2" id="KW-0732">Signal</keyword>
<organism evidence="4 5">
    <name type="scientific">Pacificimonas pallii</name>
    <dbReference type="NCBI Taxonomy" id="2827236"/>
    <lineage>
        <taxon>Bacteria</taxon>
        <taxon>Pseudomonadati</taxon>
        <taxon>Pseudomonadota</taxon>
        <taxon>Alphaproteobacteria</taxon>
        <taxon>Sphingomonadales</taxon>
        <taxon>Sphingosinicellaceae</taxon>
        <taxon>Pacificimonas</taxon>
    </lineage>
</organism>
<dbReference type="InterPro" id="IPR018392">
    <property type="entry name" value="LysM"/>
</dbReference>
<evidence type="ECO:0000313" key="5">
    <source>
        <dbReference type="Proteomes" id="UP000722336"/>
    </source>
</evidence>
<name>A0ABS6SDS3_9SPHN</name>
<dbReference type="PANTHER" id="PTHR21666:SF270">
    <property type="entry name" value="MUREIN HYDROLASE ACTIVATOR ENVC"/>
    <property type="match status" value="1"/>
</dbReference>
<feature type="signal peptide" evidence="2">
    <location>
        <begin position="1"/>
        <end position="22"/>
    </location>
</feature>
<gene>
    <name evidence="4" type="ORF">KCG44_04675</name>
</gene>
<proteinExistence type="predicted"/>
<dbReference type="EMBL" id="JAGSPA010000001">
    <property type="protein sequence ID" value="MBV7256076.1"/>
    <property type="molecule type" value="Genomic_DNA"/>
</dbReference>
<sequence length="342" mass="36700">MRRVLFLALLGLSACAIPRSQAPFEAGPAAAPAEIVPEPPRARERWQPGQVIADAVRVETQTYIVQAGDALSLIAERTGSAVRTIARANRLQPPYKIYPGQRLEIPGGRYHRVRRGDTGIAIALAYKTDWDEIVQANALDAPFLLRIGQRLFLPDAASPQRAETMDAPADTPEPAPSELAAFNVDIDDIITGGEPAIAEEDAPAERASALPEPAPFDGRFTWPVEGRLLSSFGAKAGGLYNDGINIAADKGAPVRAAATGTVIYAGNGVEGWGNLVLLKHDEDWVSAYAHNDAFYVQRGDRVGRGEVIAEVGQTGSVTRPQLHFELRQGRKAVDPRAHLPTG</sequence>
<dbReference type="InterPro" id="IPR016047">
    <property type="entry name" value="M23ase_b-sheet_dom"/>
</dbReference>
<dbReference type="CDD" id="cd12797">
    <property type="entry name" value="M23_peptidase"/>
    <property type="match status" value="1"/>
</dbReference>
<protein>
    <submittedName>
        <fullName evidence="4">M23 family metallopeptidase</fullName>
    </submittedName>
</protein>
<dbReference type="Pfam" id="PF01476">
    <property type="entry name" value="LysM"/>
    <property type="match status" value="2"/>
</dbReference>
<dbReference type="Proteomes" id="UP000722336">
    <property type="component" value="Unassembled WGS sequence"/>
</dbReference>
<dbReference type="RefSeq" id="WP_218444511.1">
    <property type="nucleotide sequence ID" value="NZ_JAGSPA010000001.1"/>
</dbReference>
<dbReference type="PANTHER" id="PTHR21666">
    <property type="entry name" value="PEPTIDASE-RELATED"/>
    <property type="match status" value="1"/>
</dbReference>
<dbReference type="SMART" id="SM00257">
    <property type="entry name" value="LysM"/>
    <property type="match status" value="2"/>
</dbReference>
<evidence type="ECO:0000313" key="4">
    <source>
        <dbReference type="EMBL" id="MBV7256076.1"/>
    </source>
</evidence>
<keyword evidence="5" id="KW-1185">Reference proteome</keyword>
<feature type="domain" description="LysM" evidence="3">
    <location>
        <begin position="109"/>
        <end position="153"/>
    </location>
</feature>
<evidence type="ECO:0000256" key="2">
    <source>
        <dbReference type="SAM" id="SignalP"/>
    </source>
</evidence>
<feature type="domain" description="LysM" evidence="3">
    <location>
        <begin position="61"/>
        <end position="105"/>
    </location>
</feature>
<dbReference type="CDD" id="cd00118">
    <property type="entry name" value="LysM"/>
    <property type="match status" value="2"/>
</dbReference>
<evidence type="ECO:0000256" key="1">
    <source>
        <dbReference type="SAM" id="MobiDB-lite"/>
    </source>
</evidence>
<dbReference type="Pfam" id="PF01551">
    <property type="entry name" value="Peptidase_M23"/>
    <property type="match status" value="1"/>
</dbReference>
<feature type="region of interest" description="Disordered" evidence="1">
    <location>
        <begin position="158"/>
        <end position="177"/>
    </location>
</feature>
<dbReference type="InterPro" id="IPR050570">
    <property type="entry name" value="Cell_wall_metabolism_enzyme"/>
</dbReference>
<evidence type="ECO:0000259" key="3">
    <source>
        <dbReference type="PROSITE" id="PS51782"/>
    </source>
</evidence>
<comment type="caution">
    <text evidence="4">The sequence shown here is derived from an EMBL/GenBank/DDBJ whole genome shotgun (WGS) entry which is preliminary data.</text>
</comment>
<accession>A0ABS6SDS3</accession>
<dbReference type="PROSITE" id="PS51782">
    <property type="entry name" value="LYSM"/>
    <property type="match status" value="2"/>
</dbReference>
<feature type="chain" id="PRO_5047369627" evidence="2">
    <location>
        <begin position="23"/>
        <end position="342"/>
    </location>
</feature>
<dbReference type="PROSITE" id="PS51257">
    <property type="entry name" value="PROKAR_LIPOPROTEIN"/>
    <property type="match status" value="1"/>
</dbReference>